<comment type="caution">
    <text evidence="1">The sequence shown here is derived from an EMBL/GenBank/DDBJ whole genome shotgun (WGS) entry which is preliminary data.</text>
</comment>
<evidence type="ECO:0000313" key="1">
    <source>
        <dbReference type="EMBL" id="KKM95105.1"/>
    </source>
</evidence>
<gene>
    <name evidence="1" type="ORF">LCGC14_1191430</name>
</gene>
<dbReference type="PROSITE" id="PS51257">
    <property type="entry name" value="PROKAR_LIPOPROTEIN"/>
    <property type="match status" value="1"/>
</dbReference>
<dbReference type="EMBL" id="LAZR01006052">
    <property type="protein sequence ID" value="KKM95105.1"/>
    <property type="molecule type" value="Genomic_DNA"/>
</dbReference>
<protein>
    <submittedName>
        <fullName evidence="1">Uncharacterized protein</fullName>
    </submittedName>
</protein>
<accession>A0A0F9P1V9</accession>
<name>A0A0F9P1V9_9ZZZZ</name>
<proteinExistence type="predicted"/>
<reference evidence="1" key="1">
    <citation type="journal article" date="2015" name="Nature">
        <title>Complex archaea that bridge the gap between prokaryotes and eukaryotes.</title>
        <authorList>
            <person name="Spang A."/>
            <person name="Saw J.H."/>
            <person name="Jorgensen S.L."/>
            <person name="Zaremba-Niedzwiedzka K."/>
            <person name="Martijn J."/>
            <person name="Lind A.E."/>
            <person name="van Eijk R."/>
            <person name="Schleper C."/>
            <person name="Guy L."/>
            <person name="Ettema T.J."/>
        </authorList>
    </citation>
    <scope>NUCLEOTIDE SEQUENCE</scope>
</reference>
<organism evidence="1">
    <name type="scientific">marine sediment metagenome</name>
    <dbReference type="NCBI Taxonomy" id="412755"/>
    <lineage>
        <taxon>unclassified sequences</taxon>
        <taxon>metagenomes</taxon>
        <taxon>ecological metagenomes</taxon>
    </lineage>
</organism>
<dbReference type="AlphaFoldDB" id="A0A0F9P1V9"/>
<sequence>MKDLIGILLVYSIVTLSGCALTPNDADAEIKNLVKDIPIPTFYNKDNGEELQFDKITVTKVGGMSDYDSLTGKDNRHFTVRATYEGHFWSVGRSLKLFLEKETSFPTYWLTIDDIRDNTNKLYWE</sequence>